<keyword evidence="3" id="KW-1185">Reference proteome</keyword>
<feature type="region of interest" description="Disordered" evidence="1">
    <location>
        <begin position="150"/>
        <end position="175"/>
    </location>
</feature>
<name>A0A166V9F8_9AGAM</name>
<reference evidence="2 3" key="1">
    <citation type="journal article" date="2016" name="Mol. Biol. Evol.">
        <title>Comparative Genomics of Early-Diverging Mushroom-Forming Fungi Provides Insights into the Origins of Lignocellulose Decay Capabilities.</title>
        <authorList>
            <person name="Nagy L.G."/>
            <person name="Riley R."/>
            <person name="Tritt A."/>
            <person name="Adam C."/>
            <person name="Daum C."/>
            <person name="Floudas D."/>
            <person name="Sun H."/>
            <person name="Yadav J.S."/>
            <person name="Pangilinan J."/>
            <person name="Larsson K.H."/>
            <person name="Matsuura K."/>
            <person name="Barry K."/>
            <person name="Labutti K."/>
            <person name="Kuo R."/>
            <person name="Ohm R.A."/>
            <person name="Bhattacharya S.S."/>
            <person name="Shirouzu T."/>
            <person name="Yoshinaga Y."/>
            <person name="Martin F.M."/>
            <person name="Grigoriev I.V."/>
            <person name="Hibbett D.S."/>
        </authorList>
    </citation>
    <scope>NUCLEOTIDE SEQUENCE [LARGE SCALE GENOMIC DNA]</scope>
    <source>
        <strain evidence="2 3">CBS 109695</strain>
    </source>
</reference>
<sequence length="390" mass="42771">MSHQTRGIRMETDLDVVRTGPLMHDISPEILESICVHCSLPSVLMMGATSNVHRTVTQSHIVRRSRSVVRPYVSQPDRMFILLDWTASIISGSIALQFMLGTDMSWVPSDLDIYTPNERSRDILETFLRLEGFSSPPPPCISADVSVDGIDQEIDPDGEDGGDDDQVQGQTDPTGIHYAGQEARSIVDVTRMSKGSLSVDLIVSAGRTALIPVLHFHSTVVMNYLSGSGFFSAYPVITDRGMSLINPLSFYPRAAVPPKVLSCLVKYATRGFSVFSSPSQWEAHPDPFASDTVNKAYSPHNLKYAGETVEFPRSVDPKGVLANMAGDNFVHIIDNEVDYTECSVIDGGRNEYKPKDPATLKIGDIIEVRVSFVIIPSRGGGHAMQVMLRI</sequence>
<dbReference type="Proteomes" id="UP000076532">
    <property type="component" value="Unassembled WGS sequence"/>
</dbReference>
<dbReference type="OrthoDB" id="3183574at2759"/>
<protein>
    <submittedName>
        <fullName evidence="2">Uncharacterized protein</fullName>
    </submittedName>
</protein>
<proteinExistence type="predicted"/>
<gene>
    <name evidence="2" type="ORF">FIBSPDRAFT_944041</name>
</gene>
<evidence type="ECO:0000313" key="2">
    <source>
        <dbReference type="EMBL" id="KZP32486.1"/>
    </source>
</evidence>
<dbReference type="AlphaFoldDB" id="A0A166V9F8"/>
<accession>A0A166V9F8</accession>
<organism evidence="2 3">
    <name type="scientific">Athelia psychrophila</name>
    <dbReference type="NCBI Taxonomy" id="1759441"/>
    <lineage>
        <taxon>Eukaryota</taxon>
        <taxon>Fungi</taxon>
        <taxon>Dikarya</taxon>
        <taxon>Basidiomycota</taxon>
        <taxon>Agaricomycotina</taxon>
        <taxon>Agaricomycetes</taxon>
        <taxon>Agaricomycetidae</taxon>
        <taxon>Atheliales</taxon>
        <taxon>Atheliaceae</taxon>
        <taxon>Athelia</taxon>
    </lineage>
</organism>
<dbReference type="EMBL" id="KV417485">
    <property type="protein sequence ID" value="KZP32486.1"/>
    <property type="molecule type" value="Genomic_DNA"/>
</dbReference>
<evidence type="ECO:0000313" key="3">
    <source>
        <dbReference type="Proteomes" id="UP000076532"/>
    </source>
</evidence>
<evidence type="ECO:0000256" key="1">
    <source>
        <dbReference type="SAM" id="MobiDB-lite"/>
    </source>
</evidence>
<feature type="compositionally biased region" description="Acidic residues" evidence="1">
    <location>
        <begin position="150"/>
        <end position="166"/>
    </location>
</feature>